<keyword evidence="5" id="KW-0547">Nucleotide-binding</keyword>
<evidence type="ECO:0000256" key="9">
    <source>
        <dbReference type="SAM" id="Phobius"/>
    </source>
</evidence>
<feature type="transmembrane region" description="Helical" evidence="9">
    <location>
        <begin position="63"/>
        <end position="83"/>
    </location>
</feature>
<keyword evidence="9" id="KW-1133">Transmembrane helix</keyword>
<keyword evidence="3" id="KW-0597">Phosphoprotein</keyword>
<dbReference type="SUPFAM" id="SSF55874">
    <property type="entry name" value="ATPase domain of HSP90 chaperone/DNA topoisomerase II/histidine kinase"/>
    <property type="match status" value="1"/>
</dbReference>
<evidence type="ECO:0000256" key="1">
    <source>
        <dbReference type="ARBA" id="ARBA00000085"/>
    </source>
</evidence>
<organism evidence="11 12">
    <name type="scientific">Flavilitoribacter nigricans (strain ATCC 23147 / DSM 23189 / NBRC 102662 / NCIMB 1420 / SS-2)</name>
    <name type="common">Lewinella nigricans</name>
    <dbReference type="NCBI Taxonomy" id="1122177"/>
    <lineage>
        <taxon>Bacteria</taxon>
        <taxon>Pseudomonadati</taxon>
        <taxon>Bacteroidota</taxon>
        <taxon>Saprospiria</taxon>
        <taxon>Saprospirales</taxon>
        <taxon>Lewinellaceae</taxon>
        <taxon>Flavilitoribacter</taxon>
    </lineage>
</organism>
<sequence>MGNIPACAKLLSKKLKNPNNYSSITIIPSMTPFRFTPNEGSGKKRPSFYTPVFLFTATFRRPLPIAIIPARIICGLILVVGLLSSQPALAGNDSGYYIKKISYNDEHTLDRRSIDSLYQVNGQIDLPPIKEIEIEIGLPEDSLKTGVNYRLVGFEDDWNHMQYNIVRYTNLSSRQYKLKIRHPITKEDMSFLVFFPAKPGKENIREEWWFQPLLIFCLLLILFTIAYFLALDRSRRSLRLEMVRNQIASDLHDDVGANLGAINNLTDLLKKRHDQQDSSARSKIIERIKNYTRDTITNLQDTVWAINPLNDSIEELLVKMREFAFLMLGAKDIELSYESHYDTQHPIQMDMQQRHAMFMMFKEVINNIVKHSGASQVSVDIRNNRTSLTIAVQDNGVGFDPDVLHRGNGLKNFRNRARENFIDLKLDSAPGAGAHTHMTIHSLA</sequence>
<dbReference type="InterPro" id="IPR050482">
    <property type="entry name" value="Sensor_HK_TwoCompSys"/>
</dbReference>
<dbReference type="GO" id="GO:0005524">
    <property type="term" value="F:ATP binding"/>
    <property type="evidence" value="ECO:0007669"/>
    <property type="project" value="UniProtKB-KW"/>
</dbReference>
<dbReference type="PROSITE" id="PS50109">
    <property type="entry name" value="HIS_KIN"/>
    <property type="match status" value="1"/>
</dbReference>
<evidence type="ECO:0000256" key="2">
    <source>
        <dbReference type="ARBA" id="ARBA00012438"/>
    </source>
</evidence>
<evidence type="ECO:0000313" key="12">
    <source>
        <dbReference type="Proteomes" id="UP000223913"/>
    </source>
</evidence>
<comment type="catalytic activity">
    <reaction evidence="1">
        <text>ATP + protein L-histidine = ADP + protein N-phospho-L-histidine.</text>
        <dbReference type="EC" id="2.7.13.3"/>
    </reaction>
</comment>
<reference evidence="11 12" key="1">
    <citation type="submission" date="2017-10" db="EMBL/GenBank/DDBJ databases">
        <title>The draft genome sequence of Lewinella nigricans NBRC 102662.</title>
        <authorList>
            <person name="Wang K."/>
        </authorList>
    </citation>
    <scope>NUCLEOTIDE SEQUENCE [LARGE SCALE GENOMIC DNA]</scope>
    <source>
        <strain evidence="11 12">NBRC 102662</strain>
    </source>
</reference>
<gene>
    <name evidence="11" type="ORF">CRP01_23410</name>
</gene>
<evidence type="ECO:0000256" key="4">
    <source>
        <dbReference type="ARBA" id="ARBA00022679"/>
    </source>
</evidence>
<evidence type="ECO:0000256" key="6">
    <source>
        <dbReference type="ARBA" id="ARBA00022777"/>
    </source>
</evidence>
<keyword evidence="9" id="KW-0812">Transmembrane</keyword>
<dbReference type="EMBL" id="PDUD01000027">
    <property type="protein sequence ID" value="PHN04147.1"/>
    <property type="molecule type" value="Genomic_DNA"/>
</dbReference>
<protein>
    <recommendedName>
        <fullName evidence="2">histidine kinase</fullName>
        <ecNumber evidence="2">2.7.13.3</ecNumber>
    </recommendedName>
</protein>
<evidence type="ECO:0000256" key="8">
    <source>
        <dbReference type="ARBA" id="ARBA00023012"/>
    </source>
</evidence>
<dbReference type="InterPro" id="IPR013783">
    <property type="entry name" value="Ig-like_fold"/>
</dbReference>
<keyword evidence="6" id="KW-0418">Kinase</keyword>
<dbReference type="Gene3D" id="3.30.565.10">
    <property type="entry name" value="Histidine kinase-like ATPase, C-terminal domain"/>
    <property type="match status" value="1"/>
</dbReference>
<accession>A0A2D0N6R3</accession>
<dbReference type="AlphaFoldDB" id="A0A2D0N6R3"/>
<proteinExistence type="predicted"/>
<dbReference type="Pfam" id="PF07730">
    <property type="entry name" value="HisKA_3"/>
    <property type="match status" value="1"/>
</dbReference>
<dbReference type="InterPro" id="IPR003594">
    <property type="entry name" value="HATPase_dom"/>
</dbReference>
<dbReference type="EC" id="2.7.13.3" evidence="2"/>
<dbReference type="Gene3D" id="2.60.40.10">
    <property type="entry name" value="Immunoglobulins"/>
    <property type="match status" value="1"/>
</dbReference>
<dbReference type="PANTHER" id="PTHR24421">
    <property type="entry name" value="NITRATE/NITRITE SENSOR PROTEIN NARX-RELATED"/>
    <property type="match status" value="1"/>
</dbReference>
<feature type="transmembrane region" description="Helical" evidence="9">
    <location>
        <begin position="208"/>
        <end position="230"/>
    </location>
</feature>
<dbReference type="GO" id="GO:0046983">
    <property type="term" value="F:protein dimerization activity"/>
    <property type="evidence" value="ECO:0007669"/>
    <property type="project" value="InterPro"/>
</dbReference>
<evidence type="ECO:0000256" key="7">
    <source>
        <dbReference type="ARBA" id="ARBA00022840"/>
    </source>
</evidence>
<dbReference type="InterPro" id="IPR005467">
    <property type="entry name" value="His_kinase_dom"/>
</dbReference>
<dbReference type="Gene3D" id="1.20.5.1930">
    <property type="match status" value="1"/>
</dbReference>
<dbReference type="InterPro" id="IPR036890">
    <property type="entry name" value="HATPase_C_sf"/>
</dbReference>
<dbReference type="GO" id="GO:0016020">
    <property type="term" value="C:membrane"/>
    <property type="evidence" value="ECO:0007669"/>
    <property type="project" value="InterPro"/>
</dbReference>
<dbReference type="GO" id="GO:0000155">
    <property type="term" value="F:phosphorelay sensor kinase activity"/>
    <property type="evidence" value="ECO:0007669"/>
    <property type="project" value="InterPro"/>
</dbReference>
<evidence type="ECO:0000256" key="5">
    <source>
        <dbReference type="ARBA" id="ARBA00022741"/>
    </source>
</evidence>
<dbReference type="InterPro" id="IPR011712">
    <property type="entry name" value="Sig_transdc_His_kin_sub3_dim/P"/>
</dbReference>
<evidence type="ECO:0000259" key="10">
    <source>
        <dbReference type="PROSITE" id="PS50109"/>
    </source>
</evidence>
<comment type="caution">
    <text evidence="11">The sequence shown here is derived from an EMBL/GenBank/DDBJ whole genome shotgun (WGS) entry which is preliminary data.</text>
</comment>
<feature type="domain" description="Histidine kinase" evidence="10">
    <location>
        <begin position="250"/>
        <end position="444"/>
    </location>
</feature>
<dbReference type="CDD" id="cd16917">
    <property type="entry name" value="HATPase_UhpB-NarQ-NarX-like"/>
    <property type="match status" value="1"/>
</dbReference>
<dbReference type="Proteomes" id="UP000223913">
    <property type="component" value="Unassembled WGS sequence"/>
</dbReference>
<evidence type="ECO:0000313" key="11">
    <source>
        <dbReference type="EMBL" id="PHN04147.1"/>
    </source>
</evidence>
<keyword evidence="4" id="KW-0808">Transferase</keyword>
<keyword evidence="7" id="KW-0067">ATP-binding</keyword>
<keyword evidence="12" id="KW-1185">Reference proteome</keyword>
<name>A0A2D0N6R3_FLAN2</name>
<keyword evidence="8" id="KW-0902">Two-component regulatory system</keyword>
<keyword evidence="9" id="KW-0472">Membrane</keyword>
<dbReference type="Pfam" id="PF02518">
    <property type="entry name" value="HATPase_c"/>
    <property type="match status" value="1"/>
</dbReference>
<dbReference type="PANTHER" id="PTHR24421:SF10">
    <property type="entry name" value="NITRATE_NITRITE SENSOR PROTEIN NARQ"/>
    <property type="match status" value="1"/>
</dbReference>
<evidence type="ECO:0000256" key="3">
    <source>
        <dbReference type="ARBA" id="ARBA00022553"/>
    </source>
</evidence>